<evidence type="ECO:0000259" key="16">
    <source>
        <dbReference type="PROSITE" id="PS51910"/>
    </source>
</evidence>
<dbReference type="InterPro" id="IPR011583">
    <property type="entry name" value="Chitinase_II/V-like_cat"/>
</dbReference>
<evidence type="ECO:0000256" key="12">
    <source>
        <dbReference type="RuleBase" id="RU000489"/>
    </source>
</evidence>
<evidence type="ECO:0000259" key="15">
    <source>
        <dbReference type="PROSITE" id="PS50940"/>
    </source>
</evidence>
<dbReference type="PROSITE" id="PS51910">
    <property type="entry name" value="GH18_2"/>
    <property type="match status" value="1"/>
</dbReference>
<dbReference type="GO" id="GO:0008061">
    <property type="term" value="F:chitin binding"/>
    <property type="evidence" value="ECO:0007669"/>
    <property type="project" value="UniProtKB-KW"/>
</dbReference>
<feature type="signal peptide" evidence="14">
    <location>
        <begin position="1"/>
        <end position="18"/>
    </location>
</feature>
<reference evidence="17" key="1">
    <citation type="submission" date="2010-06" db="EMBL/GenBank/DDBJ databases">
        <title>Cloning, expression and sequence analysis of chitinase from Holotrichia oblita (Coleoptera: Melolonthidae).</title>
        <authorList>
            <person name="Liu X.M."/>
            <person name="Li J."/>
            <person name="Li X.N."/>
            <person name="Zhang X."/>
            <person name="Guo W."/>
        </authorList>
    </citation>
    <scope>NUCLEOTIDE SEQUENCE</scope>
</reference>
<evidence type="ECO:0000256" key="2">
    <source>
        <dbReference type="ARBA" id="ARBA00009121"/>
    </source>
</evidence>
<dbReference type="Gene3D" id="3.20.20.80">
    <property type="entry name" value="Glycosidases"/>
    <property type="match status" value="1"/>
</dbReference>
<keyword evidence="8" id="KW-1015">Disulfide bond</keyword>
<evidence type="ECO:0000256" key="11">
    <source>
        <dbReference type="ARBA" id="ARBA00023326"/>
    </source>
</evidence>
<dbReference type="PROSITE" id="PS50940">
    <property type="entry name" value="CHIT_BIND_II"/>
    <property type="match status" value="1"/>
</dbReference>
<dbReference type="SMART" id="SM00494">
    <property type="entry name" value="ChtBD2"/>
    <property type="match status" value="1"/>
</dbReference>
<evidence type="ECO:0000256" key="3">
    <source>
        <dbReference type="ARBA" id="ARBA00012729"/>
    </source>
</evidence>
<comment type="catalytic activity">
    <reaction evidence="1">
        <text>Random endo-hydrolysis of N-acetyl-beta-D-glucosaminide (1-&gt;4)-beta-linkages in chitin and chitodextrins.</text>
        <dbReference type="EC" id="3.2.1.14"/>
    </reaction>
</comment>
<evidence type="ECO:0000256" key="14">
    <source>
        <dbReference type="SAM" id="SignalP"/>
    </source>
</evidence>
<dbReference type="Gene3D" id="2.170.140.10">
    <property type="entry name" value="Chitin binding domain"/>
    <property type="match status" value="1"/>
</dbReference>
<keyword evidence="5 14" id="KW-0732">Signal</keyword>
<keyword evidence="10 12" id="KW-0326">Glycosidase</keyword>
<feature type="compositionally biased region" description="Gly residues" evidence="13">
    <location>
        <begin position="390"/>
        <end position="408"/>
    </location>
</feature>
<keyword evidence="9" id="KW-0119">Carbohydrate metabolism</keyword>
<proteinExistence type="evidence at transcript level"/>
<feature type="compositionally biased region" description="Low complexity" evidence="13">
    <location>
        <begin position="409"/>
        <end position="421"/>
    </location>
</feature>
<dbReference type="Gene3D" id="3.10.50.10">
    <property type="match status" value="1"/>
</dbReference>
<evidence type="ECO:0000256" key="13">
    <source>
        <dbReference type="SAM" id="MobiDB-lite"/>
    </source>
</evidence>
<dbReference type="EC" id="3.2.1.14" evidence="3"/>
<name>I6LM40_HOLOL</name>
<dbReference type="Pfam" id="PF01607">
    <property type="entry name" value="CBM_14"/>
    <property type="match status" value="1"/>
</dbReference>
<dbReference type="SUPFAM" id="SSF54556">
    <property type="entry name" value="Chitinase insertion domain"/>
    <property type="match status" value="1"/>
</dbReference>
<evidence type="ECO:0000256" key="9">
    <source>
        <dbReference type="ARBA" id="ARBA00023277"/>
    </source>
</evidence>
<evidence type="ECO:0000256" key="10">
    <source>
        <dbReference type="ARBA" id="ARBA00023295"/>
    </source>
</evidence>
<evidence type="ECO:0000256" key="4">
    <source>
        <dbReference type="ARBA" id="ARBA00022669"/>
    </source>
</evidence>
<dbReference type="PANTHER" id="PTHR11177:SF360">
    <property type="entry name" value="CHITINASE 4-RELATED"/>
    <property type="match status" value="1"/>
</dbReference>
<dbReference type="GO" id="GO:0000272">
    <property type="term" value="P:polysaccharide catabolic process"/>
    <property type="evidence" value="ECO:0007669"/>
    <property type="project" value="UniProtKB-KW"/>
</dbReference>
<dbReference type="InterPro" id="IPR002557">
    <property type="entry name" value="Chitin-bd_dom"/>
</dbReference>
<keyword evidence="11" id="KW-0624">Polysaccharide degradation</keyword>
<dbReference type="SUPFAM" id="SSF57625">
    <property type="entry name" value="Invertebrate chitin-binding proteins"/>
    <property type="match status" value="1"/>
</dbReference>
<feature type="domain" description="Chitin-binding type-2" evidence="15">
    <location>
        <begin position="430"/>
        <end position="486"/>
    </location>
</feature>
<feature type="chain" id="PRO_5003705227" description="chitinase" evidence="14">
    <location>
        <begin position="19"/>
        <end position="486"/>
    </location>
</feature>
<dbReference type="InterPro" id="IPR036508">
    <property type="entry name" value="Chitin-bd_dom_sf"/>
</dbReference>
<dbReference type="AlphaFoldDB" id="I6LM40"/>
<evidence type="ECO:0000256" key="6">
    <source>
        <dbReference type="ARBA" id="ARBA00022801"/>
    </source>
</evidence>
<protein>
    <recommendedName>
        <fullName evidence="3">chitinase</fullName>
        <ecNumber evidence="3">3.2.1.14</ecNumber>
    </recommendedName>
</protein>
<dbReference type="GO" id="GO:0008843">
    <property type="term" value="F:endochitinase activity"/>
    <property type="evidence" value="ECO:0007669"/>
    <property type="project" value="UniProtKB-EC"/>
</dbReference>
<dbReference type="InterPro" id="IPR001223">
    <property type="entry name" value="Glyco_hydro18_cat"/>
</dbReference>
<dbReference type="EMBL" id="HM596340">
    <property type="protein sequence ID" value="ADM87517.1"/>
    <property type="molecule type" value="mRNA"/>
</dbReference>
<dbReference type="SMART" id="SM00636">
    <property type="entry name" value="Glyco_18"/>
    <property type="match status" value="1"/>
</dbReference>
<accession>I6LM40</accession>
<dbReference type="GO" id="GO:0006032">
    <property type="term" value="P:chitin catabolic process"/>
    <property type="evidence" value="ECO:0007669"/>
    <property type="project" value="UniProtKB-KW"/>
</dbReference>
<dbReference type="GO" id="GO:0005576">
    <property type="term" value="C:extracellular region"/>
    <property type="evidence" value="ECO:0007669"/>
    <property type="project" value="InterPro"/>
</dbReference>
<organism evidence="17">
    <name type="scientific">Holotrichia oblita</name>
    <name type="common">Chafer beetle</name>
    <dbReference type="NCBI Taxonomy" id="644536"/>
    <lineage>
        <taxon>Eukaryota</taxon>
        <taxon>Metazoa</taxon>
        <taxon>Ecdysozoa</taxon>
        <taxon>Arthropoda</taxon>
        <taxon>Hexapoda</taxon>
        <taxon>Insecta</taxon>
        <taxon>Pterygota</taxon>
        <taxon>Neoptera</taxon>
        <taxon>Endopterygota</taxon>
        <taxon>Coleoptera</taxon>
        <taxon>Polyphaga</taxon>
        <taxon>Scarabaeiformia</taxon>
        <taxon>Scarabaeidae</taxon>
        <taxon>Melolonthinae</taxon>
        <taxon>Holotrichia</taxon>
    </lineage>
</organism>
<keyword evidence="4" id="KW-0147">Chitin-binding</keyword>
<dbReference type="CDD" id="cd02872">
    <property type="entry name" value="GH18_chitolectin_chitotriosidase"/>
    <property type="match status" value="1"/>
</dbReference>
<keyword evidence="7" id="KW-0146">Chitin degradation</keyword>
<dbReference type="PROSITE" id="PS01095">
    <property type="entry name" value="GH18_1"/>
    <property type="match status" value="1"/>
</dbReference>
<evidence type="ECO:0000256" key="7">
    <source>
        <dbReference type="ARBA" id="ARBA00023024"/>
    </source>
</evidence>
<evidence type="ECO:0000256" key="5">
    <source>
        <dbReference type="ARBA" id="ARBA00022729"/>
    </source>
</evidence>
<dbReference type="SUPFAM" id="SSF51445">
    <property type="entry name" value="(Trans)glycosidases"/>
    <property type="match status" value="1"/>
</dbReference>
<dbReference type="InterPro" id="IPR017853">
    <property type="entry name" value="GH"/>
</dbReference>
<dbReference type="Pfam" id="PF00704">
    <property type="entry name" value="Glyco_hydro_18"/>
    <property type="match status" value="1"/>
</dbReference>
<evidence type="ECO:0000256" key="1">
    <source>
        <dbReference type="ARBA" id="ARBA00000822"/>
    </source>
</evidence>
<dbReference type="InterPro" id="IPR001579">
    <property type="entry name" value="Glyco_hydro_18_chit_AS"/>
</dbReference>
<evidence type="ECO:0000256" key="8">
    <source>
        <dbReference type="ARBA" id="ARBA00023157"/>
    </source>
</evidence>
<dbReference type="InterPro" id="IPR029070">
    <property type="entry name" value="Chitinase_insertion_sf"/>
</dbReference>
<dbReference type="FunFam" id="3.10.50.10:FF:000004">
    <property type="entry name" value="Chitinase 5"/>
    <property type="match status" value="1"/>
</dbReference>
<dbReference type="PANTHER" id="PTHR11177">
    <property type="entry name" value="CHITINASE"/>
    <property type="match status" value="1"/>
</dbReference>
<feature type="domain" description="GH18" evidence="16">
    <location>
        <begin position="20"/>
        <end position="385"/>
    </location>
</feature>
<dbReference type="InterPro" id="IPR050314">
    <property type="entry name" value="Glycosyl_Hydrlase_18"/>
</dbReference>
<sequence>MWKSFVLLTILSALAVDATDKVVCYHGSWSHYRPGDGKYSVTDIDPFLCTHIIYGFVGINWDGSIRIMDSWLEIDLAALANFNGLKARNPSLKTLVAIGGWNEGSTTFSAVASSASLRTAFVNNAASFLQKHGFDGFDLDWEYPAQRGGAATDKNNFSLMLAEFRTLFDQRGYLITAAVAAAGGSVDLSYDVPKLNQYLHFINVMTYDLHGTWDAAIGHNAPLYPSAVDVTVAQKQLTVDACIRGWISRGASPSKLILGVGTYGRGFTVANACSNKLGASHSGGCTAGPYTREAGILGYNEICEKLLAGGWTVTWDNLQQVPYMCNGNQWIGYDNPESIAIKTNYAKSMGLGGVMVWSLETDDFKGKCGQVNPLLNTIRTTLSLPITDGGSSGGSTGGDTGGSTGGNTEGSSDTTTTTTTTPAPVVVPPGSICTKEGYVRDATNCGIFYRCVLSGGSYIQHSLVCPFGLYFDTTVDVCNYPSLVAC</sequence>
<keyword evidence="6 12" id="KW-0378">Hydrolase</keyword>
<reference evidence="17" key="2">
    <citation type="journal article" date="2014" name="Int. J. Mol. Sci.">
        <title>A New Type I Peritrophic Membrane Protein from Larval Holotrichia oblita (Coleoptera: Melolonthidae) Binds to Chitin.</title>
        <authorList>
            <person name="Liu X."/>
            <person name="Li J."/>
            <person name="Guo W."/>
            <person name="Li R."/>
            <person name="Zhao D."/>
            <person name="Li X."/>
        </authorList>
    </citation>
    <scope>NUCLEOTIDE SEQUENCE</scope>
</reference>
<comment type="similarity">
    <text evidence="2">Belongs to the glycosyl hydrolase 18 family. Chitinase class II subfamily.</text>
</comment>
<feature type="region of interest" description="Disordered" evidence="13">
    <location>
        <begin position="386"/>
        <end position="426"/>
    </location>
</feature>
<evidence type="ECO:0000313" key="17">
    <source>
        <dbReference type="EMBL" id="ADM87517.1"/>
    </source>
</evidence>